<organism evidence="1 2">
    <name type="scientific">candidate division CPR2 bacterium GW2011_GWC2_39_10</name>
    <dbReference type="NCBI Taxonomy" id="1618345"/>
    <lineage>
        <taxon>Bacteria</taxon>
        <taxon>Bacteria division CPR2</taxon>
    </lineage>
</organism>
<dbReference type="AlphaFoldDB" id="A0A0G0M325"/>
<comment type="caution">
    <text evidence="1">The sequence shown here is derived from an EMBL/GenBank/DDBJ whole genome shotgun (WGS) entry which is preliminary data.</text>
</comment>
<evidence type="ECO:0000313" key="2">
    <source>
        <dbReference type="Proteomes" id="UP000034207"/>
    </source>
</evidence>
<proteinExistence type="predicted"/>
<sequence length="50" mass="6019">MHVGQNFGLHIFFNGVIIVTVMKRLKDEIGQKYLQFEYALQFFNRYGFFI</sequence>
<name>A0A0G0M325_UNCC2</name>
<reference evidence="1 2" key="1">
    <citation type="journal article" date="2015" name="Nature">
        <title>rRNA introns, odd ribosomes, and small enigmatic genomes across a large radiation of phyla.</title>
        <authorList>
            <person name="Brown C.T."/>
            <person name="Hug L.A."/>
            <person name="Thomas B.C."/>
            <person name="Sharon I."/>
            <person name="Castelle C.J."/>
            <person name="Singh A."/>
            <person name="Wilkins M.J."/>
            <person name="Williams K.H."/>
            <person name="Banfield J.F."/>
        </authorList>
    </citation>
    <scope>NUCLEOTIDE SEQUENCE [LARGE SCALE GENOMIC DNA]</scope>
</reference>
<gene>
    <name evidence="1" type="ORF">UT18_C0007G0001</name>
</gene>
<dbReference type="EMBL" id="LBVV01000007">
    <property type="protein sequence ID" value="KKQ94745.1"/>
    <property type="molecule type" value="Genomic_DNA"/>
</dbReference>
<accession>A0A0G0M325</accession>
<dbReference type="Proteomes" id="UP000034207">
    <property type="component" value="Unassembled WGS sequence"/>
</dbReference>
<protein>
    <submittedName>
        <fullName evidence="1">Uncharacterized protein</fullName>
    </submittedName>
</protein>
<evidence type="ECO:0000313" key="1">
    <source>
        <dbReference type="EMBL" id="KKQ94745.1"/>
    </source>
</evidence>